<organism evidence="3 4">
    <name type="scientific">Vitrella brassicaformis (strain CCMP3155)</name>
    <dbReference type="NCBI Taxonomy" id="1169540"/>
    <lineage>
        <taxon>Eukaryota</taxon>
        <taxon>Sar</taxon>
        <taxon>Alveolata</taxon>
        <taxon>Colpodellida</taxon>
        <taxon>Vitrellaceae</taxon>
        <taxon>Vitrella</taxon>
    </lineage>
</organism>
<dbReference type="EMBL" id="CDMY01000469">
    <property type="protein sequence ID" value="CEM15729.1"/>
    <property type="molecule type" value="Genomic_DNA"/>
</dbReference>
<sequence length="568" mass="63804">MGYSGFSQPRLPKKAIEGPALGKSESRQTLSRQCGVCRSLRISSFTISTHLLLLSCDPLFRHRPVMAGLLSPSDARTCAIPSVTDVDDRETLQNIVDDISRSMDSEREQFNKRIEELETQRDAYKKERDDYKKEGDEHRKERDEWMQRAQQAEAELDVARERLQAKGAAEQEAESVDRTIMYEGSVYYGSICKVGGTEMPHGWGILWLLDGERKRYEREWKGGKRHAKGIEYASDGQMVYEGDFVDGKRHGHGEEFTNGEVTYTGVWVRGEKKGAGVATGMRWEKDGYFVGPTLDGKPHGQGELRDRRDNNVIYSGDWRNGKRHGHGKELTGGRVTYEGVWVNGEKKGAGVATGMWWEGHFYHGPTLDGRPHGEGELRDHHDNVIFKGQWTNGRGHGEEFDTQGRVKYEGQWEHGKRHGRGKALDDGGMATYEGEWADGKRHGQGKAYYQYDGPVLWFEGEWRDNQIVKGTLFPNGTCRGQMFPDGTPVWPMTPIPWETGEEIPDAKVGGCKVKLHAFLETLLIPRCWVDRYLPEGALPQTAASGRETASAKTAASGRETASAICCIS</sequence>
<name>A0A0G4FNB1_VITBC</name>
<reference evidence="3 4" key="1">
    <citation type="submission" date="2014-11" db="EMBL/GenBank/DDBJ databases">
        <authorList>
            <person name="Zhu J."/>
            <person name="Qi W."/>
            <person name="Song R."/>
        </authorList>
    </citation>
    <scope>NUCLEOTIDE SEQUENCE [LARGE SCALE GENOMIC DNA]</scope>
</reference>
<dbReference type="VEuPathDB" id="CryptoDB:Vbra_609"/>
<accession>A0A0G4FNB1</accession>
<dbReference type="PANTHER" id="PTHR43215">
    <property type="entry name" value="RADIAL SPOKE HEAD 1 HOMOLOG"/>
    <property type="match status" value="1"/>
</dbReference>
<protein>
    <submittedName>
        <fullName evidence="3">Uncharacterized protein</fullName>
    </submittedName>
</protein>
<evidence type="ECO:0000313" key="3">
    <source>
        <dbReference type="EMBL" id="CEM15729.1"/>
    </source>
</evidence>
<dbReference type="Gene3D" id="2.20.110.10">
    <property type="entry name" value="Histone H3 K4-specific methyltransferase SET7/9 N-terminal domain"/>
    <property type="match status" value="3"/>
</dbReference>
<dbReference type="SUPFAM" id="SSF82185">
    <property type="entry name" value="Histone H3 K4-specific methyltransferase SET7/9 N-terminal domain"/>
    <property type="match status" value="3"/>
</dbReference>
<dbReference type="OrthoDB" id="184064at2759"/>
<dbReference type="Pfam" id="PF02493">
    <property type="entry name" value="MORN"/>
    <property type="match status" value="9"/>
</dbReference>
<dbReference type="SMART" id="SM00698">
    <property type="entry name" value="MORN"/>
    <property type="match status" value="6"/>
</dbReference>
<dbReference type="InParanoid" id="A0A0G4FNB1"/>
<evidence type="ECO:0000313" key="4">
    <source>
        <dbReference type="Proteomes" id="UP000041254"/>
    </source>
</evidence>
<gene>
    <name evidence="3" type="ORF">Vbra_609</name>
</gene>
<dbReference type="Proteomes" id="UP000041254">
    <property type="component" value="Unassembled WGS sequence"/>
</dbReference>
<dbReference type="AlphaFoldDB" id="A0A0G4FNB1"/>
<dbReference type="PhylomeDB" id="A0A0G4FNB1"/>
<proteinExistence type="predicted"/>
<evidence type="ECO:0000256" key="2">
    <source>
        <dbReference type="SAM" id="Coils"/>
    </source>
</evidence>
<dbReference type="InterPro" id="IPR003409">
    <property type="entry name" value="MORN"/>
</dbReference>
<dbReference type="PANTHER" id="PTHR43215:SF14">
    <property type="entry name" value="RADIAL SPOKE HEAD 1 HOMOLOG"/>
    <property type="match status" value="1"/>
</dbReference>
<keyword evidence="1" id="KW-0677">Repeat</keyword>
<evidence type="ECO:0000256" key="1">
    <source>
        <dbReference type="ARBA" id="ARBA00022737"/>
    </source>
</evidence>
<keyword evidence="4" id="KW-1185">Reference proteome</keyword>
<keyword evidence="2" id="KW-0175">Coiled coil</keyword>
<feature type="coiled-coil region" evidence="2">
    <location>
        <begin position="100"/>
        <end position="169"/>
    </location>
</feature>